<dbReference type="InterPro" id="IPR002654">
    <property type="entry name" value="Glyco_trans_25"/>
</dbReference>
<keyword evidence="4" id="KW-1185">Reference proteome</keyword>
<feature type="region of interest" description="Disordered" evidence="1">
    <location>
        <begin position="1"/>
        <end position="45"/>
    </location>
</feature>
<evidence type="ECO:0000313" key="3">
    <source>
        <dbReference type="EMBL" id="KAJ7362973.1"/>
    </source>
</evidence>
<comment type="caution">
    <text evidence="3">The sequence shown here is derived from an EMBL/GenBank/DDBJ whole genome shotgun (WGS) entry which is preliminary data.</text>
</comment>
<accession>A0AAD7AMW1</accession>
<evidence type="ECO:0000256" key="1">
    <source>
        <dbReference type="SAM" id="MobiDB-lite"/>
    </source>
</evidence>
<feature type="compositionally biased region" description="Polar residues" evidence="1">
    <location>
        <begin position="1"/>
        <end position="11"/>
    </location>
</feature>
<gene>
    <name evidence="3" type="ORF">DFH08DRAFT_841783</name>
</gene>
<evidence type="ECO:0000313" key="4">
    <source>
        <dbReference type="Proteomes" id="UP001218218"/>
    </source>
</evidence>
<feature type="compositionally biased region" description="Pro residues" evidence="1">
    <location>
        <begin position="32"/>
        <end position="41"/>
    </location>
</feature>
<sequence length="132" mass="14912">MKEYPPNSTTIKIPFEWPSPDDALDSSYSLPEIPPSPGPADPDPEHLTCAAENFTLFPYSPRLPEYKILSLSRIACWHSHLSAIQRVSAHRPNEVALILEDDVDMEEDITERLSAIWSLLPSNWDIVFLGHC</sequence>
<feature type="domain" description="Glycosyl transferase family 25" evidence="2">
    <location>
        <begin position="66"/>
        <end position="116"/>
    </location>
</feature>
<dbReference type="Proteomes" id="UP001218218">
    <property type="component" value="Unassembled WGS sequence"/>
</dbReference>
<organism evidence="3 4">
    <name type="scientific">Mycena albidolilacea</name>
    <dbReference type="NCBI Taxonomy" id="1033008"/>
    <lineage>
        <taxon>Eukaryota</taxon>
        <taxon>Fungi</taxon>
        <taxon>Dikarya</taxon>
        <taxon>Basidiomycota</taxon>
        <taxon>Agaricomycotina</taxon>
        <taxon>Agaricomycetes</taxon>
        <taxon>Agaricomycetidae</taxon>
        <taxon>Agaricales</taxon>
        <taxon>Marasmiineae</taxon>
        <taxon>Mycenaceae</taxon>
        <taxon>Mycena</taxon>
    </lineage>
</organism>
<proteinExistence type="predicted"/>
<protein>
    <recommendedName>
        <fullName evidence="2">Glycosyl transferase family 25 domain-containing protein</fullName>
    </recommendedName>
</protein>
<evidence type="ECO:0000259" key="2">
    <source>
        <dbReference type="Pfam" id="PF01755"/>
    </source>
</evidence>
<dbReference type="Pfam" id="PF01755">
    <property type="entry name" value="Glyco_transf_25"/>
    <property type="match status" value="1"/>
</dbReference>
<reference evidence="3" key="1">
    <citation type="submission" date="2023-03" db="EMBL/GenBank/DDBJ databases">
        <title>Massive genome expansion in bonnet fungi (Mycena s.s.) driven by repeated elements and novel gene families across ecological guilds.</title>
        <authorList>
            <consortium name="Lawrence Berkeley National Laboratory"/>
            <person name="Harder C.B."/>
            <person name="Miyauchi S."/>
            <person name="Viragh M."/>
            <person name="Kuo A."/>
            <person name="Thoen E."/>
            <person name="Andreopoulos B."/>
            <person name="Lu D."/>
            <person name="Skrede I."/>
            <person name="Drula E."/>
            <person name="Henrissat B."/>
            <person name="Morin E."/>
            <person name="Kohler A."/>
            <person name="Barry K."/>
            <person name="LaButti K."/>
            <person name="Morin E."/>
            <person name="Salamov A."/>
            <person name="Lipzen A."/>
            <person name="Mereny Z."/>
            <person name="Hegedus B."/>
            <person name="Baldrian P."/>
            <person name="Stursova M."/>
            <person name="Weitz H."/>
            <person name="Taylor A."/>
            <person name="Grigoriev I.V."/>
            <person name="Nagy L.G."/>
            <person name="Martin F."/>
            <person name="Kauserud H."/>
        </authorList>
    </citation>
    <scope>NUCLEOTIDE SEQUENCE</scope>
    <source>
        <strain evidence="3">CBHHK002</strain>
    </source>
</reference>
<dbReference type="EMBL" id="JARIHO010000004">
    <property type="protein sequence ID" value="KAJ7362973.1"/>
    <property type="molecule type" value="Genomic_DNA"/>
</dbReference>
<name>A0AAD7AMW1_9AGAR</name>
<dbReference type="AlphaFoldDB" id="A0AAD7AMW1"/>